<dbReference type="InterPro" id="IPR005081">
    <property type="entry name" value="SpoIIGA"/>
</dbReference>
<keyword evidence="2" id="KW-1133">Transmembrane helix</keyword>
<organism evidence="3 4">
    <name type="scientific">Paenibacillus puldeungensis</name>
    <dbReference type="NCBI Taxonomy" id="696536"/>
    <lineage>
        <taxon>Bacteria</taxon>
        <taxon>Bacillati</taxon>
        <taxon>Bacillota</taxon>
        <taxon>Bacilli</taxon>
        <taxon>Bacillales</taxon>
        <taxon>Paenibacillaceae</taxon>
        <taxon>Paenibacillus</taxon>
    </lineage>
</organism>
<evidence type="ECO:0000313" key="3">
    <source>
        <dbReference type="EMBL" id="MFD1176063.1"/>
    </source>
</evidence>
<feature type="transmembrane region" description="Helical" evidence="2">
    <location>
        <begin position="59"/>
        <end position="80"/>
    </location>
</feature>
<dbReference type="EMBL" id="JBHTLM010000004">
    <property type="protein sequence ID" value="MFD1176063.1"/>
    <property type="molecule type" value="Genomic_DNA"/>
</dbReference>
<gene>
    <name evidence="3" type="primary">spoIIGA</name>
    <name evidence="3" type="ORF">ACFQ3W_07090</name>
</gene>
<dbReference type="RefSeq" id="WP_379318067.1">
    <property type="nucleotide sequence ID" value="NZ_JBHTLM010000004.1"/>
</dbReference>
<dbReference type="Proteomes" id="UP001597262">
    <property type="component" value="Unassembled WGS sequence"/>
</dbReference>
<feature type="compositionally biased region" description="Polar residues" evidence="1">
    <location>
        <begin position="333"/>
        <end position="346"/>
    </location>
</feature>
<evidence type="ECO:0000256" key="2">
    <source>
        <dbReference type="SAM" id="Phobius"/>
    </source>
</evidence>
<accession>A0ABW3RUW5</accession>
<evidence type="ECO:0000313" key="4">
    <source>
        <dbReference type="Proteomes" id="UP001597262"/>
    </source>
</evidence>
<feature type="transmembrane region" description="Helical" evidence="2">
    <location>
        <begin position="131"/>
        <end position="151"/>
    </location>
</feature>
<sequence>MRVVVYIDLVFLLNLVIDASLLLVTAWMRKHKLIIWRIIVSAVVGALYVVMMFMPELSFMFTFLVKFLFSVVMLWIAFGFESLQHYLRNMGAFYIVNFAAAGGILGVHYLLQDAGELWNGMWYTASGGLGFSLKVGTLFTLILFFVVLFWFKRVIGTRQRQEKMATYLVDVQAILGEAVVHCKGLIDTGNQLTDPLSRLPVMVMEAKLWEKHFPAALRGQLTAERADNLILEWAAEAGSFPWPDRLRLVPYRGINKGTQFMLALKPDEVTISWDGREYRTAKVLIGLDGGRLSAEGSYEAIVHPALTEGAEAVSTEQTTLHTDTDMSPAWASGTENRSDSISKTGT</sequence>
<dbReference type="Pfam" id="PF03419">
    <property type="entry name" value="Peptidase_U4"/>
    <property type="match status" value="1"/>
</dbReference>
<feature type="region of interest" description="Disordered" evidence="1">
    <location>
        <begin position="312"/>
        <end position="346"/>
    </location>
</feature>
<proteinExistence type="predicted"/>
<comment type="caution">
    <text evidence="3">The sequence shown here is derived from an EMBL/GenBank/DDBJ whole genome shotgun (WGS) entry which is preliminary data.</text>
</comment>
<keyword evidence="2" id="KW-0812">Transmembrane</keyword>
<protein>
    <submittedName>
        <fullName evidence="3">Sigma-E processing peptidase SpoIIGA</fullName>
    </submittedName>
</protein>
<name>A0ABW3RUW5_9BACL</name>
<dbReference type="PIRSF" id="PIRSF018571">
    <property type="entry name" value="SpoIIGA"/>
    <property type="match status" value="1"/>
</dbReference>
<reference evidence="4" key="1">
    <citation type="journal article" date="2019" name="Int. J. Syst. Evol. Microbiol.">
        <title>The Global Catalogue of Microorganisms (GCM) 10K type strain sequencing project: providing services to taxonomists for standard genome sequencing and annotation.</title>
        <authorList>
            <consortium name="The Broad Institute Genomics Platform"/>
            <consortium name="The Broad Institute Genome Sequencing Center for Infectious Disease"/>
            <person name="Wu L."/>
            <person name="Ma J."/>
        </authorList>
    </citation>
    <scope>NUCLEOTIDE SEQUENCE [LARGE SCALE GENOMIC DNA]</scope>
    <source>
        <strain evidence="4">CCUG 59189</strain>
    </source>
</reference>
<keyword evidence="2" id="KW-0472">Membrane</keyword>
<feature type="transmembrane region" description="Helical" evidence="2">
    <location>
        <begin position="34"/>
        <end position="53"/>
    </location>
</feature>
<dbReference type="NCBIfam" id="TIGR02854">
    <property type="entry name" value="spore_II_GA"/>
    <property type="match status" value="1"/>
</dbReference>
<feature type="transmembrane region" description="Helical" evidence="2">
    <location>
        <begin position="92"/>
        <end position="111"/>
    </location>
</feature>
<feature type="transmembrane region" description="Helical" evidence="2">
    <location>
        <begin position="6"/>
        <end position="27"/>
    </location>
</feature>
<evidence type="ECO:0000256" key="1">
    <source>
        <dbReference type="SAM" id="MobiDB-lite"/>
    </source>
</evidence>
<keyword evidence="4" id="KW-1185">Reference proteome</keyword>